<dbReference type="GO" id="GO:0005634">
    <property type="term" value="C:nucleus"/>
    <property type="evidence" value="ECO:0007669"/>
    <property type="project" value="TreeGrafter"/>
</dbReference>
<evidence type="ECO:0000256" key="2">
    <source>
        <dbReference type="ARBA" id="ARBA00022801"/>
    </source>
</evidence>
<dbReference type="GO" id="GO:0008311">
    <property type="term" value="F:double-stranded DNA 3'-5' DNA exonuclease activity"/>
    <property type="evidence" value="ECO:0007669"/>
    <property type="project" value="TreeGrafter"/>
</dbReference>
<feature type="binding site" evidence="5">
    <location>
        <position position="230"/>
    </location>
    <ligand>
        <name>Mg(2+)</name>
        <dbReference type="ChEBI" id="CHEBI:18420"/>
        <label>1</label>
    </ligand>
</feature>
<dbReference type="EMBL" id="JACASE010000004">
    <property type="protein sequence ID" value="KAF6474885.1"/>
    <property type="molecule type" value="Genomic_DNA"/>
</dbReference>
<evidence type="ECO:0000256" key="6">
    <source>
        <dbReference type="PIRSR" id="PIRSR604808-3"/>
    </source>
</evidence>
<organism evidence="7 8">
    <name type="scientific">Rousettus aegyptiacus</name>
    <name type="common">Egyptian fruit bat</name>
    <name type="synonym">Pteropus aegyptiacus</name>
    <dbReference type="NCBI Taxonomy" id="9407"/>
    <lineage>
        <taxon>Eukaryota</taxon>
        <taxon>Metazoa</taxon>
        <taxon>Chordata</taxon>
        <taxon>Craniata</taxon>
        <taxon>Vertebrata</taxon>
        <taxon>Euteleostomi</taxon>
        <taxon>Mammalia</taxon>
        <taxon>Eutheria</taxon>
        <taxon>Laurasiatheria</taxon>
        <taxon>Chiroptera</taxon>
        <taxon>Yinpterochiroptera</taxon>
        <taxon>Pteropodoidea</taxon>
        <taxon>Pteropodidae</taxon>
        <taxon>Rousettinae</taxon>
        <taxon>Rousettus</taxon>
    </lineage>
</organism>
<dbReference type="Gene3D" id="3.60.10.10">
    <property type="entry name" value="Endonuclease/exonuclease/phosphatase"/>
    <property type="match status" value="1"/>
</dbReference>
<comment type="caution">
    <text evidence="7">The sequence shown here is derived from an EMBL/GenBank/DDBJ whole genome shotgun (WGS) entry which is preliminary data.</text>
</comment>
<dbReference type="AlphaFoldDB" id="A0A7J8HSJ2"/>
<dbReference type="SUPFAM" id="SSF56219">
    <property type="entry name" value="DNase I-like"/>
    <property type="match status" value="1"/>
</dbReference>
<evidence type="ECO:0000313" key="8">
    <source>
        <dbReference type="Proteomes" id="UP000593571"/>
    </source>
</evidence>
<reference evidence="7 8" key="1">
    <citation type="journal article" date="2020" name="Nature">
        <title>Six reference-quality genomes reveal evolution of bat adaptations.</title>
        <authorList>
            <person name="Jebb D."/>
            <person name="Huang Z."/>
            <person name="Pippel M."/>
            <person name="Hughes G.M."/>
            <person name="Lavrichenko K."/>
            <person name="Devanna P."/>
            <person name="Winkler S."/>
            <person name="Jermiin L.S."/>
            <person name="Skirmuntt E.C."/>
            <person name="Katzourakis A."/>
            <person name="Burkitt-Gray L."/>
            <person name="Ray D.A."/>
            <person name="Sullivan K.A.M."/>
            <person name="Roscito J.G."/>
            <person name="Kirilenko B.M."/>
            <person name="Davalos L.M."/>
            <person name="Corthals A.P."/>
            <person name="Power M.L."/>
            <person name="Jones G."/>
            <person name="Ransome R.D."/>
            <person name="Dechmann D.K.N."/>
            <person name="Locatelli A.G."/>
            <person name="Puechmaille S.J."/>
            <person name="Fedrigo O."/>
            <person name="Jarvis E.D."/>
            <person name="Hiller M."/>
            <person name="Vernes S.C."/>
            <person name="Myers E.W."/>
            <person name="Teeling E.C."/>
        </authorList>
    </citation>
    <scope>NUCLEOTIDE SEQUENCE [LARGE SCALE GENOMIC DNA]</scope>
    <source>
        <strain evidence="7">MRouAeg1</strain>
        <tissue evidence="7">Muscle</tissue>
    </source>
</reference>
<feature type="binding site" evidence="5">
    <location>
        <position position="147"/>
    </location>
    <ligand>
        <name>Mg(2+)</name>
        <dbReference type="ChEBI" id="CHEBI:18420"/>
        <label>1</label>
    </ligand>
</feature>
<evidence type="ECO:0000256" key="3">
    <source>
        <dbReference type="ARBA" id="ARBA00022842"/>
    </source>
</evidence>
<keyword evidence="3 5" id="KW-0460">Magnesium</keyword>
<keyword evidence="5" id="KW-0464">Manganese</keyword>
<accession>A0A7J8HSJ2</accession>
<protein>
    <submittedName>
        <fullName evidence="7">Uncharacterized protein</fullName>
    </submittedName>
</protein>
<feature type="binding site" evidence="5">
    <location>
        <position position="145"/>
    </location>
    <ligand>
        <name>Mg(2+)</name>
        <dbReference type="ChEBI" id="CHEBI:18420"/>
        <label>1</label>
    </ligand>
</feature>
<evidence type="ECO:0000256" key="5">
    <source>
        <dbReference type="PIRSR" id="PIRSR604808-2"/>
    </source>
</evidence>
<dbReference type="GO" id="GO:0003906">
    <property type="term" value="F:DNA-(apurinic or apyrimidinic site) endonuclease activity"/>
    <property type="evidence" value="ECO:0007669"/>
    <property type="project" value="TreeGrafter"/>
</dbReference>
<dbReference type="Proteomes" id="UP000593571">
    <property type="component" value="Unassembled WGS sequence"/>
</dbReference>
<dbReference type="InterPro" id="IPR004808">
    <property type="entry name" value="AP_endonuc_1"/>
</dbReference>
<evidence type="ECO:0000313" key="7">
    <source>
        <dbReference type="EMBL" id="KAF6474885.1"/>
    </source>
</evidence>
<proteinExistence type="predicted"/>
<feature type="site" description="Interaction with DNA substrate" evidence="6">
    <location>
        <position position="230"/>
    </location>
</feature>
<dbReference type="InterPro" id="IPR036691">
    <property type="entry name" value="Endo/exonu/phosph_ase_sf"/>
</dbReference>
<dbReference type="CDD" id="cd09076">
    <property type="entry name" value="L1-EN"/>
    <property type="match status" value="1"/>
</dbReference>
<dbReference type="GO" id="GO:0006284">
    <property type="term" value="P:base-excision repair"/>
    <property type="evidence" value="ECO:0007669"/>
    <property type="project" value="TreeGrafter"/>
</dbReference>
<feature type="active site" evidence="4">
    <location>
        <position position="115"/>
    </location>
</feature>
<feature type="site" description="Important for catalytic activity" evidence="6">
    <location>
        <position position="205"/>
    </location>
</feature>
<gene>
    <name evidence="7" type="ORF">HJG63_011016</name>
</gene>
<dbReference type="PANTHER" id="PTHR22748">
    <property type="entry name" value="AP ENDONUCLEASE"/>
    <property type="match status" value="1"/>
</dbReference>
<evidence type="ECO:0000256" key="4">
    <source>
        <dbReference type="PIRSR" id="PIRSR604808-1"/>
    </source>
</evidence>
<sequence>MAIRRPHISIITLNVNELNSPINRHRVEECMTKQNPTICCLQKTHLSFKDKYRLKVKGWKMIFQANGIQKKSGNSITNIKKIDFEIEKVKKDTEGHFIMKKGIMHQEEATLINIYTLNQGAPKYTKQLLTELKEETDQNTITVEDLNTSLSYMDRLSKQEINEEITSLNDTLDKLDIIDIYRAFHPKTAAFTFFSSAHVTFSRIDHLLEHRDSLNTPKRVEIIPTIFSDHNALKLEINCTKKAGRTINTWRLKNMLLKSNWVREEIKRKIERYTETNVNSNTIYQKFWDMVKAVIIRKFVSLQVYLQKQE</sequence>
<dbReference type="GO" id="GO:0046872">
    <property type="term" value="F:metal ion binding"/>
    <property type="evidence" value="ECO:0007669"/>
    <property type="project" value="UniProtKB-KW"/>
</dbReference>
<dbReference type="PANTHER" id="PTHR22748:SF23">
    <property type="entry name" value="EXODEOXYRIBONUCLEASE III"/>
    <property type="match status" value="1"/>
</dbReference>
<evidence type="ECO:0000256" key="1">
    <source>
        <dbReference type="ARBA" id="ARBA00022723"/>
    </source>
</evidence>
<feature type="active site" description="Proton acceptor" evidence="4">
    <location>
        <position position="230"/>
    </location>
</feature>
<feature type="binding site" evidence="5">
    <location>
        <position position="229"/>
    </location>
    <ligand>
        <name>Mg(2+)</name>
        <dbReference type="ChEBI" id="CHEBI:18420"/>
        <label>1</label>
    </ligand>
</feature>
<feature type="site" description="Transition state stabilizer" evidence="6">
    <location>
        <position position="147"/>
    </location>
</feature>
<keyword evidence="8" id="KW-1185">Reference proteome</keyword>
<comment type="cofactor">
    <cofactor evidence="5">
        <name>Mg(2+)</name>
        <dbReference type="ChEBI" id="CHEBI:18420"/>
    </cofactor>
    <cofactor evidence="5">
        <name>Mn(2+)</name>
        <dbReference type="ChEBI" id="CHEBI:29035"/>
    </cofactor>
    <text evidence="5">Probably binds two magnesium or manganese ions per subunit.</text>
</comment>
<dbReference type="GO" id="GO:0008081">
    <property type="term" value="F:phosphoric diester hydrolase activity"/>
    <property type="evidence" value="ECO:0007669"/>
    <property type="project" value="TreeGrafter"/>
</dbReference>
<feature type="binding site" evidence="5">
    <location>
        <position position="14"/>
    </location>
    <ligand>
        <name>Mg(2+)</name>
        <dbReference type="ChEBI" id="CHEBI:18420"/>
        <label>1</label>
    </ligand>
</feature>
<feature type="active site" description="Proton donor/acceptor" evidence="4">
    <location>
        <position position="145"/>
    </location>
</feature>
<name>A0A7J8HSJ2_ROUAE</name>
<keyword evidence="1 5" id="KW-0479">Metal-binding</keyword>
<keyword evidence="2" id="KW-0378">Hydrolase</keyword>